<feature type="transmembrane region" description="Helical" evidence="2">
    <location>
        <begin position="749"/>
        <end position="771"/>
    </location>
</feature>
<evidence type="ECO:0000256" key="2">
    <source>
        <dbReference type="SAM" id="Phobius"/>
    </source>
</evidence>
<feature type="compositionally biased region" description="Basic and acidic residues" evidence="1">
    <location>
        <begin position="1151"/>
        <end position="1192"/>
    </location>
</feature>
<keyword evidence="2" id="KW-1133">Transmembrane helix</keyword>
<evidence type="ECO:0008006" key="5">
    <source>
        <dbReference type="Google" id="ProtNLM"/>
    </source>
</evidence>
<name>A0A078AIJ0_STYLE</name>
<protein>
    <recommendedName>
        <fullName evidence="5">Pas domain s-box family protein</fullName>
    </recommendedName>
</protein>
<sequence length="1518" mass="176866">MVLSGAITYFNVKRSFYFDAHLDKIKMYCHRFLLTTSYVCIIRVVFEIQLAELLIFIPLIAYSTIKIFDYIDGKQRGKMYNLMQQLENLPTSQIQQILLQMLQMTERQNSEDLKQLKTIFNEHRMSCFNLECICSKYESYVINKFKVTQQKKETSKEEVPLYDYDDTRKIMFDDDKSFMEKSGVRGLSNELEDQCNELRQSNANELSHMSIDSPLKLSGSQEKIQSPKGQFVEVSFMQKVDNFTFAFETNQVIQGLQIEDFYKEVSNIEHLNKKIYDMNNSQQQSARDKNDEQFLAFESPYEARKLLFCVSERLMLEEAMNNFKNYFGGFDYSLFIDGNQQQIELDANYEKTTLNIIDFWQKFKSDDIRIQQILDLGVTISQDINRIKRVTKRQEETYAIRKDLAKYQLYAMFHLEMLHDPFTFGQMAMYLKNSIVFKTRKFLGQDSGSGADSMIQYQQMQMDEKGICIAQAWAGERQSLQFLFGNKTFCEMFKTTQLLLPGNRIDNILPSEIQQQHQEFVKRFYCDAKPSILGNLRIQFARTFDGYLLPVKLRINFYFHPTFHYCFFAQFERIKFMNLFQEDQTKIATEDCMIITTDDRLVINEFSENVGLFSGVSREKFFQLEETLGRKTNQGQKRMNIFLILPLSRHPDYEGILSSNAQGSKLLIHSQHADRQARRPSYTVKNGNSEHIIFNESAGSEEMKSFSKFLDISSQSTTSSTTSSGIMQAHYAKNLLFQNTAPKVIKINLILVITMIVAFFVINIYNLAVFLNKHSFIKGRFDTYSYISQRNSKLRASLLDLKMIHSIVQDVKNLNQSTILVEGDSRLGFYMRDLKSNIELVRQYSDQFNQFIMNNQEYYSFDMQFEDISFLTEKGFLYTENVSYKHSINLFMSYADQINLDDFVKQKPMLNVTNYAKNYSIVSNSSNGKILNRSLTQLEQGLFFLFENGIYKMSQLGQRQIFMLTEASAQQTDEGILMLNISTYVSITIVTLIGIIIFPLVTKIIERQYSVIRFFNYLDIDTIEKLISQGSDFQKTLQVKIGRVTTENNQSHATQMNLKDSVEKANNKISQQNAEDASKAAKDQINGQNTIDSPNRFTPKSEGRQKKQVTYKKGKNPHNSHNDNKYKGPNFVANDSKKSSRRNNQRQNIFTEDKEDLKYPKEEKKANENHKHSDEEDENHANEDEENHDPNLKRQKNQKASHHNFLEGDLGKLDISKNKQIAAQITKLSFQKRFKICFLLSILIVYLNSSLVISFYQSQLVFSNDKDSAQRINKFYQREECAYNLLLFMREKIIRNYSLPIEIYQNSKDFVILPAVSYLIDECFKNEYEIQQMRKNLPDYLKNSAAQIEGLEGDKLCEMTYELSGSDAVNQCEQAMDKILQKGISNSMFYIIGYIQQMNFNHDSPLSRSQEFLNSLLNQKKIHDLADFTLHFMSKGFNFLQKLVVTSGQDYFDEARSNFMLSFGLFMAVTAVLTLIIGIFVFRKTKQAILDIQNMLVLLPLDELTPPQRVKIENYLNK</sequence>
<dbReference type="InterPro" id="IPR052994">
    <property type="entry name" value="Tiny_macrocysts_regulators"/>
</dbReference>
<feature type="region of interest" description="Disordered" evidence="1">
    <location>
        <begin position="1070"/>
        <end position="1201"/>
    </location>
</feature>
<feature type="compositionally biased region" description="Polar residues" evidence="1">
    <location>
        <begin position="1085"/>
        <end position="1098"/>
    </location>
</feature>
<reference evidence="3 4" key="1">
    <citation type="submission" date="2014-06" db="EMBL/GenBank/DDBJ databases">
        <authorList>
            <person name="Swart Estienne"/>
        </authorList>
    </citation>
    <scope>NUCLEOTIDE SEQUENCE [LARGE SCALE GENOMIC DNA]</scope>
    <source>
        <strain evidence="3 4">130c</strain>
    </source>
</reference>
<evidence type="ECO:0000313" key="4">
    <source>
        <dbReference type="Proteomes" id="UP000039865"/>
    </source>
</evidence>
<keyword evidence="2" id="KW-0472">Membrane</keyword>
<evidence type="ECO:0000256" key="1">
    <source>
        <dbReference type="SAM" id="MobiDB-lite"/>
    </source>
</evidence>
<feature type="compositionally biased region" description="Basic residues" evidence="1">
    <location>
        <begin position="1106"/>
        <end position="1118"/>
    </location>
</feature>
<feature type="transmembrane region" description="Helical" evidence="2">
    <location>
        <begin position="981"/>
        <end position="1001"/>
    </location>
</feature>
<dbReference type="OrthoDB" id="328036at2759"/>
<keyword evidence="2" id="KW-0812">Transmembrane</keyword>
<keyword evidence="4" id="KW-1185">Reference proteome</keyword>
<gene>
    <name evidence="3" type="primary">Contig4347.g4660</name>
    <name evidence="3" type="ORF">STYLEM_9631</name>
</gene>
<dbReference type="PANTHER" id="PTHR31600">
    <property type="entry name" value="TINY MACROCYSTS PROTEIN B-RELATED"/>
    <property type="match status" value="1"/>
</dbReference>
<dbReference type="EMBL" id="CCKQ01009165">
    <property type="protein sequence ID" value="CDW80628.1"/>
    <property type="molecule type" value="Genomic_DNA"/>
</dbReference>
<dbReference type="Proteomes" id="UP000039865">
    <property type="component" value="Unassembled WGS sequence"/>
</dbReference>
<feature type="transmembrane region" description="Helical" evidence="2">
    <location>
        <begin position="1459"/>
        <end position="1482"/>
    </location>
</feature>
<accession>A0A078AIJ0</accession>
<organism evidence="3 4">
    <name type="scientific">Stylonychia lemnae</name>
    <name type="common">Ciliate</name>
    <dbReference type="NCBI Taxonomy" id="5949"/>
    <lineage>
        <taxon>Eukaryota</taxon>
        <taxon>Sar</taxon>
        <taxon>Alveolata</taxon>
        <taxon>Ciliophora</taxon>
        <taxon>Intramacronucleata</taxon>
        <taxon>Spirotrichea</taxon>
        <taxon>Stichotrichia</taxon>
        <taxon>Sporadotrichida</taxon>
        <taxon>Oxytrichidae</taxon>
        <taxon>Stylonychinae</taxon>
        <taxon>Stylonychia</taxon>
    </lineage>
</organism>
<dbReference type="PANTHER" id="PTHR31600:SF2">
    <property type="entry name" value="GAMETE ENRICHED GENE 10 PROTEIN-RELATED"/>
    <property type="match status" value="1"/>
</dbReference>
<evidence type="ECO:0000313" key="3">
    <source>
        <dbReference type="EMBL" id="CDW80628.1"/>
    </source>
</evidence>
<proteinExistence type="predicted"/>
<dbReference type="InParanoid" id="A0A078AIJ0"/>